<keyword evidence="21" id="KW-1185">Reference proteome</keyword>
<evidence type="ECO:0000256" key="9">
    <source>
        <dbReference type="ARBA" id="ARBA00022741"/>
    </source>
</evidence>
<evidence type="ECO:0000256" key="5">
    <source>
        <dbReference type="ARBA" id="ARBA00022679"/>
    </source>
</evidence>
<dbReference type="InterPro" id="IPR000719">
    <property type="entry name" value="Prot_kinase_dom"/>
</dbReference>
<dbReference type="GO" id="GO:0004674">
    <property type="term" value="F:protein serine/threonine kinase activity"/>
    <property type="evidence" value="ECO:0007669"/>
    <property type="project" value="UniProtKB-KW"/>
</dbReference>
<evidence type="ECO:0000256" key="2">
    <source>
        <dbReference type="ARBA" id="ARBA00012513"/>
    </source>
</evidence>
<evidence type="ECO:0000256" key="12">
    <source>
        <dbReference type="ARBA" id="ARBA00022989"/>
    </source>
</evidence>
<evidence type="ECO:0000256" key="18">
    <source>
        <dbReference type="SAM" id="SignalP"/>
    </source>
</evidence>
<keyword evidence="3" id="KW-0723">Serine/threonine-protein kinase</keyword>
<evidence type="ECO:0000256" key="7">
    <source>
        <dbReference type="ARBA" id="ARBA00022729"/>
    </source>
</evidence>
<dbReference type="CDD" id="cd14066">
    <property type="entry name" value="STKc_IRAK"/>
    <property type="match status" value="1"/>
</dbReference>
<dbReference type="PROSITE" id="PS00107">
    <property type="entry name" value="PROTEIN_KINASE_ATP"/>
    <property type="match status" value="1"/>
</dbReference>
<dbReference type="InterPro" id="IPR032675">
    <property type="entry name" value="LRR_dom_sf"/>
</dbReference>
<comment type="caution">
    <text evidence="20">The sequence shown here is derived from an EMBL/GenBank/DDBJ whole genome shotgun (WGS) entry which is preliminary data.</text>
</comment>
<dbReference type="FunFam" id="3.80.10.10:FF:000542">
    <property type="entry name" value="Leucine-rich repeat protein kinase family protein"/>
    <property type="match status" value="1"/>
</dbReference>
<dbReference type="InterPro" id="IPR001245">
    <property type="entry name" value="Ser-Thr/Tyr_kinase_cat_dom"/>
</dbReference>
<dbReference type="PANTHER" id="PTHR45974:SF266">
    <property type="entry name" value="LEUCINE-RICH REPEAT RECEPTOR PROTEIN KINASE HPCA1"/>
    <property type="match status" value="1"/>
</dbReference>
<evidence type="ECO:0000256" key="3">
    <source>
        <dbReference type="ARBA" id="ARBA00022527"/>
    </source>
</evidence>
<comment type="subcellular location">
    <subcellularLocation>
        <location evidence="1">Membrane</location>
        <topology evidence="1">Single-pass type I membrane protein</topology>
    </subcellularLocation>
</comment>
<dbReference type="EMBL" id="JBFOLK010000179">
    <property type="protein sequence ID" value="KAL2455496.1"/>
    <property type="molecule type" value="Genomic_DNA"/>
</dbReference>
<keyword evidence="11 16" id="KW-0067">ATP-binding</keyword>
<evidence type="ECO:0000256" key="15">
    <source>
        <dbReference type="ARBA" id="ARBA00023180"/>
    </source>
</evidence>
<keyword evidence="14" id="KW-0675">Receptor</keyword>
<evidence type="ECO:0000256" key="10">
    <source>
        <dbReference type="ARBA" id="ARBA00022777"/>
    </source>
</evidence>
<sequence length="1107" mass="122221">MMILRFLFSLLVAFIQFLAIAAWTNEDDFTAIQSLKNTWENVPPSWVGANPCENRWEGIECINSRVVSITLSSINLSGQLSSDIEELAELQTLDLSYNKGLTGSLPPSIGNMKKLSNLILVGCGFSGRIPSSIGSLQDLVFLSLNSNRFIGGIPPSIGLLSKLYWLDLADNRLSGTIPVSKGNTPGLDMLVKTKHFHFGKNQLSGEIPPQLFSSDMTLRHLLLENNSLTGNIPSTLGLVHTLEVVRLDKNSLSGSVPPNLNNLTYVQELFLANNKLTGPFPNLTGMTSLNYVDLSNNSFAVSDVPPWFSTLQSLTSLIMEDTQIQGQLPVSMFSPFQLQTVVLKKNKINGTLNIGSSHSDQLQLIDLRNNLIEAFTQRKDYNLRIIQYVLKEEQKNTAAFPSHLIPSYSIPLENCTTYPCSSDQISSPTCKCAYPYTGTIVFRAPSFSNLGNSSIFESLYEKLILTFQSNNLPVDSVSLSNPTKNLDDYLVLNLRVFPSGQNRFNRTAISGIGFFLSNQTFKPPKEFGPFYFIGESYGYFADLANGSSKSSSSAIIIGAAVGGSILFLLLLIAGVYAFRQKRRAEVASKKNDPFASWDPNTNSGGVPQLKGARFFSFEELKKYTNNFSEVNDVGSGGYGKVYRGTLSNGQLVAIKRAQQGSMQGGLEFKTEIELLSRVHHKNVVSLVGFCFEQGEQMLVYEYIANGTLKDSLSGRSGIRLDWMRRLRIALGAARGLQYLHDLANPPIIHRDIKSTNILLDERLNAKVADFGLSKLMGEPEKGHVTTQVKGTMGYLDPEYYMTQQLTEKSDVYGFGVLLLELLTARNPIEKGKYIVREVKLAMDKTKEMYNLQQILDPVIASSTAARSLEKFVDLALKCVEESGVNRPPMSEVVKEIESIMELAGLNPNADSASTSASYEGENKGSDNPYTNESLFAYSGAYLPSRSSVCQVEHLNSLNPTRSGTGRYVAWHLTVNRSRRNYQAITATATGPQAYHTGVFSKKGSLWEMLLYRGIKPRDDAMKLLNGKSKFIEAKTARNKALLMRRLVNLKLKSGTSVVEHTSEFQSLVNQLSSVEMPLGDEMQALLLLSFLLDSWETLVVSLSNSGP</sequence>
<evidence type="ECO:0000313" key="20">
    <source>
        <dbReference type="EMBL" id="KAL2455496.1"/>
    </source>
</evidence>
<dbReference type="SUPFAM" id="SSF52058">
    <property type="entry name" value="L domain-like"/>
    <property type="match status" value="2"/>
</dbReference>
<name>A0ABD1NVB0_9LAMI</name>
<protein>
    <recommendedName>
        <fullName evidence="2">non-specific serine/threonine protein kinase</fullName>
        <ecNumber evidence="2">2.7.11.1</ecNumber>
    </recommendedName>
</protein>
<feature type="transmembrane region" description="Helical" evidence="17">
    <location>
        <begin position="554"/>
        <end position="578"/>
    </location>
</feature>
<evidence type="ECO:0000313" key="21">
    <source>
        <dbReference type="Proteomes" id="UP001604336"/>
    </source>
</evidence>
<keyword evidence="13 17" id="KW-0472">Membrane</keyword>
<dbReference type="InterPro" id="IPR008271">
    <property type="entry name" value="Ser/Thr_kinase_AS"/>
</dbReference>
<reference evidence="21" key="1">
    <citation type="submission" date="2024-07" db="EMBL/GenBank/DDBJ databases">
        <title>Two chromosome-level genome assemblies of Korean endemic species Abeliophyllum distichum and Forsythia ovata (Oleaceae).</title>
        <authorList>
            <person name="Jang H."/>
        </authorList>
    </citation>
    <scope>NUCLEOTIDE SEQUENCE [LARGE SCALE GENOMIC DNA]</scope>
</reference>
<dbReference type="AlphaFoldDB" id="A0ABD1NVB0"/>
<accession>A0ABD1NVB0</accession>
<dbReference type="PROSITE" id="PS50011">
    <property type="entry name" value="PROTEIN_KINASE_DOM"/>
    <property type="match status" value="1"/>
</dbReference>
<dbReference type="InterPro" id="IPR017441">
    <property type="entry name" value="Protein_kinase_ATP_BS"/>
</dbReference>
<dbReference type="FunFam" id="3.80.10.10:FF:000363">
    <property type="entry name" value="Leucine-rich repeat family protein"/>
    <property type="match status" value="1"/>
</dbReference>
<dbReference type="SUPFAM" id="SSF56112">
    <property type="entry name" value="Protein kinase-like (PK-like)"/>
    <property type="match status" value="1"/>
</dbReference>
<dbReference type="Pfam" id="PF07714">
    <property type="entry name" value="PK_Tyr_Ser-Thr"/>
    <property type="match status" value="1"/>
</dbReference>
<evidence type="ECO:0000256" key="16">
    <source>
        <dbReference type="PROSITE-ProRule" id="PRU10141"/>
    </source>
</evidence>
<keyword evidence="9 16" id="KW-0547">Nucleotide-binding</keyword>
<dbReference type="InterPro" id="IPR001611">
    <property type="entry name" value="Leu-rich_rpt"/>
</dbReference>
<evidence type="ECO:0000256" key="13">
    <source>
        <dbReference type="ARBA" id="ARBA00023136"/>
    </source>
</evidence>
<feature type="domain" description="Protein kinase" evidence="19">
    <location>
        <begin position="627"/>
        <end position="900"/>
    </location>
</feature>
<dbReference type="SMART" id="SM00220">
    <property type="entry name" value="S_TKc"/>
    <property type="match status" value="1"/>
</dbReference>
<evidence type="ECO:0000256" key="1">
    <source>
        <dbReference type="ARBA" id="ARBA00004479"/>
    </source>
</evidence>
<keyword evidence="15" id="KW-0325">Glycoprotein</keyword>
<feature type="binding site" evidence="16">
    <location>
        <position position="655"/>
    </location>
    <ligand>
        <name>ATP</name>
        <dbReference type="ChEBI" id="CHEBI:30616"/>
    </ligand>
</feature>
<dbReference type="FunFam" id="1.10.510.10:FF:000453">
    <property type="entry name" value="LRR receptor-like serine/threonine-protein kinase HSL2"/>
    <property type="match status" value="1"/>
</dbReference>
<dbReference type="Gene3D" id="1.10.510.10">
    <property type="entry name" value="Transferase(Phosphotransferase) domain 1"/>
    <property type="match status" value="1"/>
</dbReference>
<dbReference type="Proteomes" id="UP001604336">
    <property type="component" value="Unassembled WGS sequence"/>
</dbReference>
<evidence type="ECO:0000256" key="14">
    <source>
        <dbReference type="ARBA" id="ARBA00023170"/>
    </source>
</evidence>
<gene>
    <name evidence="20" type="ORF">Adt_47247</name>
</gene>
<dbReference type="GO" id="GO:0016020">
    <property type="term" value="C:membrane"/>
    <property type="evidence" value="ECO:0007669"/>
    <property type="project" value="UniProtKB-SubCell"/>
</dbReference>
<keyword evidence="10 20" id="KW-0418">Kinase</keyword>
<keyword evidence="12 17" id="KW-1133">Transmembrane helix</keyword>
<evidence type="ECO:0000259" key="19">
    <source>
        <dbReference type="PROSITE" id="PS50011"/>
    </source>
</evidence>
<dbReference type="Gene3D" id="3.30.200.20">
    <property type="entry name" value="Phosphorylase Kinase, domain 1"/>
    <property type="match status" value="1"/>
</dbReference>
<organism evidence="20 21">
    <name type="scientific">Abeliophyllum distichum</name>
    <dbReference type="NCBI Taxonomy" id="126358"/>
    <lineage>
        <taxon>Eukaryota</taxon>
        <taxon>Viridiplantae</taxon>
        <taxon>Streptophyta</taxon>
        <taxon>Embryophyta</taxon>
        <taxon>Tracheophyta</taxon>
        <taxon>Spermatophyta</taxon>
        <taxon>Magnoliopsida</taxon>
        <taxon>eudicotyledons</taxon>
        <taxon>Gunneridae</taxon>
        <taxon>Pentapetalae</taxon>
        <taxon>asterids</taxon>
        <taxon>lamiids</taxon>
        <taxon>Lamiales</taxon>
        <taxon>Oleaceae</taxon>
        <taxon>Forsythieae</taxon>
        <taxon>Abeliophyllum</taxon>
    </lineage>
</organism>
<dbReference type="Gene3D" id="3.80.10.10">
    <property type="entry name" value="Ribonuclease Inhibitor"/>
    <property type="match status" value="2"/>
</dbReference>
<dbReference type="PROSITE" id="PS00108">
    <property type="entry name" value="PROTEIN_KINASE_ST"/>
    <property type="match status" value="1"/>
</dbReference>
<dbReference type="EC" id="2.7.11.1" evidence="2"/>
<evidence type="ECO:0000256" key="4">
    <source>
        <dbReference type="ARBA" id="ARBA00022614"/>
    </source>
</evidence>
<feature type="chain" id="PRO_5044741471" description="non-specific serine/threonine protein kinase" evidence="18">
    <location>
        <begin position="23"/>
        <end position="1107"/>
    </location>
</feature>
<proteinExistence type="predicted"/>
<evidence type="ECO:0000256" key="8">
    <source>
        <dbReference type="ARBA" id="ARBA00022737"/>
    </source>
</evidence>
<evidence type="ECO:0000256" key="6">
    <source>
        <dbReference type="ARBA" id="ARBA00022692"/>
    </source>
</evidence>
<evidence type="ECO:0000256" key="11">
    <source>
        <dbReference type="ARBA" id="ARBA00022840"/>
    </source>
</evidence>
<keyword evidence="4" id="KW-0433">Leucine-rich repeat</keyword>
<dbReference type="GO" id="GO:0005524">
    <property type="term" value="F:ATP binding"/>
    <property type="evidence" value="ECO:0007669"/>
    <property type="project" value="UniProtKB-UniRule"/>
</dbReference>
<evidence type="ECO:0000256" key="17">
    <source>
        <dbReference type="SAM" id="Phobius"/>
    </source>
</evidence>
<keyword evidence="6 17" id="KW-0812">Transmembrane</keyword>
<dbReference type="FunFam" id="3.30.200.20:FF:000328">
    <property type="entry name" value="Leucine-rich repeat protein kinase family protein"/>
    <property type="match status" value="1"/>
</dbReference>
<dbReference type="Pfam" id="PF00560">
    <property type="entry name" value="LRR_1"/>
    <property type="match status" value="2"/>
</dbReference>
<dbReference type="PANTHER" id="PTHR45974">
    <property type="entry name" value="RECEPTOR-LIKE PROTEIN 55"/>
    <property type="match status" value="1"/>
</dbReference>
<keyword evidence="8" id="KW-0677">Repeat</keyword>
<keyword evidence="5" id="KW-0808">Transferase</keyword>
<dbReference type="InterPro" id="IPR011009">
    <property type="entry name" value="Kinase-like_dom_sf"/>
</dbReference>
<feature type="signal peptide" evidence="18">
    <location>
        <begin position="1"/>
        <end position="22"/>
    </location>
</feature>
<keyword evidence="7 18" id="KW-0732">Signal</keyword>
<dbReference type="Pfam" id="PF14223">
    <property type="entry name" value="Retrotran_gag_2"/>
    <property type="match status" value="1"/>
</dbReference>